<proteinExistence type="predicted"/>
<feature type="compositionally biased region" description="Polar residues" evidence="1">
    <location>
        <begin position="87"/>
        <end position="101"/>
    </location>
</feature>
<feature type="region of interest" description="Disordered" evidence="1">
    <location>
        <begin position="554"/>
        <end position="586"/>
    </location>
</feature>
<feature type="compositionally biased region" description="Polar residues" evidence="1">
    <location>
        <begin position="403"/>
        <end position="416"/>
    </location>
</feature>
<feature type="region of interest" description="Disordered" evidence="1">
    <location>
        <begin position="500"/>
        <end position="528"/>
    </location>
</feature>
<protein>
    <submittedName>
        <fullName evidence="2">Uncharacterized protein</fullName>
    </submittedName>
</protein>
<dbReference type="AlphaFoldDB" id="A0A921Q4T9"/>
<feature type="compositionally biased region" description="Polar residues" evidence="1">
    <location>
        <begin position="500"/>
        <end position="522"/>
    </location>
</feature>
<feature type="region of interest" description="Disordered" evidence="1">
    <location>
        <begin position="219"/>
        <end position="259"/>
    </location>
</feature>
<dbReference type="EMBL" id="CM027689">
    <property type="protein sequence ID" value="KAG0515358.1"/>
    <property type="molecule type" value="Genomic_DNA"/>
</dbReference>
<gene>
    <name evidence="2" type="ORF">BDA96_10G271400</name>
</gene>
<organism evidence="2 3">
    <name type="scientific">Sorghum bicolor</name>
    <name type="common">Sorghum</name>
    <name type="synonym">Sorghum vulgare</name>
    <dbReference type="NCBI Taxonomy" id="4558"/>
    <lineage>
        <taxon>Eukaryota</taxon>
        <taxon>Viridiplantae</taxon>
        <taxon>Streptophyta</taxon>
        <taxon>Embryophyta</taxon>
        <taxon>Tracheophyta</taxon>
        <taxon>Spermatophyta</taxon>
        <taxon>Magnoliopsida</taxon>
        <taxon>Liliopsida</taxon>
        <taxon>Poales</taxon>
        <taxon>Poaceae</taxon>
        <taxon>PACMAD clade</taxon>
        <taxon>Panicoideae</taxon>
        <taxon>Andropogonodae</taxon>
        <taxon>Andropogoneae</taxon>
        <taxon>Sorghinae</taxon>
        <taxon>Sorghum</taxon>
    </lineage>
</organism>
<feature type="region of interest" description="Disordered" evidence="1">
    <location>
        <begin position="87"/>
        <end position="134"/>
    </location>
</feature>
<feature type="region of interest" description="Disordered" evidence="1">
    <location>
        <begin position="26"/>
        <end position="57"/>
    </location>
</feature>
<dbReference type="Proteomes" id="UP000807115">
    <property type="component" value="Chromosome 10"/>
</dbReference>
<feature type="region of interest" description="Disordered" evidence="1">
    <location>
        <begin position="401"/>
        <end position="425"/>
    </location>
</feature>
<name>A0A921Q4T9_SORBI</name>
<feature type="compositionally biased region" description="Low complexity" evidence="1">
    <location>
        <begin position="26"/>
        <end position="42"/>
    </location>
</feature>
<sequence>MDNLLDWVGRQILQEIGWGRIVHHGSPAPAHRSSSRHPSLLSTPMRRGSPTGRSGASAALDVHGWATAAAGRFLHRRAATAIAPVPSTSSAITPSSFTSAPNHLPSPSRADRSPGVIADHGRPPPSAQLPAMGASSDLTPSVLPDLVPRAAAMASAKDDLELAVGPGSGRPGPPLYPLQFVGDDAAVSSTSASTPCGEAQPPPLSSMAVLIVDVVESEDDDMGADVSPLRLPAPSPSPASTLSQNAAPFPSGPGRSKARRWADEDIVDAPDSDTALISYLDALHRVPLPPRPLPWPVPPLQHTRHSSSGQLAWCRPPGWGLTRWEAASAASTAGARHAHSAIGGRIPARQCLGRRGRRWRDRPRPQLVCGLPVWPVQGRTPCQRRRGRIFAPNADRWQELARSATSSGDSNATTTVEADDSPVPDLVGMEPLRSSMPPMWINPMLEEFAILFQVAPRMADLPPSSPMQAVPPQSEPVVLVEEAPAASPLLPMDGLMAEQATSSLSDATPTSGVATAPSQPSVPESALLTPPRACQLDVVCWDERPTPLEATRCRLSGGPRLSGPGVVGLPPNRWHTFRPPSGARFS</sequence>
<reference evidence="2" key="1">
    <citation type="journal article" date="2019" name="BMC Genomics">
        <title>A new reference genome for Sorghum bicolor reveals high levels of sequence similarity between sweet and grain genotypes: implications for the genetics of sugar metabolism.</title>
        <authorList>
            <person name="Cooper E.A."/>
            <person name="Brenton Z.W."/>
            <person name="Flinn B.S."/>
            <person name="Jenkins J."/>
            <person name="Shu S."/>
            <person name="Flowers D."/>
            <person name="Luo F."/>
            <person name="Wang Y."/>
            <person name="Xia P."/>
            <person name="Barry K."/>
            <person name="Daum C."/>
            <person name="Lipzen A."/>
            <person name="Yoshinaga Y."/>
            <person name="Schmutz J."/>
            <person name="Saski C."/>
            <person name="Vermerris W."/>
            <person name="Kresovich S."/>
        </authorList>
    </citation>
    <scope>NUCLEOTIDE SEQUENCE</scope>
</reference>
<evidence type="ECO:0000313" key="3">
    <source>
        <dbReference type="Proteomes" id="UP000807115"/>
    </source>
</evidence>
<evidence type="ECO:0000313" key="2">
    <source>
        <dbReference type="EMBL" id="KAG0515358.1"/>
    </source>
</evidence>
<evidence type="ECO:0000256" key="1">
    <source>
        <dbReference type="SAM" id="MobiDB-lite"/>
    </source>
</evidence>
<comment type="caution">
    <text evidence="2">The sequence shown here is derived from an EMBL/GenBank/DDBJ whole genome shotgun (WGS) entry which is preliminary data.</text>
</comment>
<reference evidence="2" key="2">
    <citation type="submission" date="2020-10" db="EMBL/GenBank/DDBJ databases">
        <authorList>
            <person name="Cooper E.A."/>
            <person name="Brenton Z.W."/>
            <person name="Flinn B.S."/>
            <person name="Jenkins J."/>
            <person name="Shu S."/>
            <person name="Flowers D."/>
            <person name="Luo F."/>
            <person name="Wang Y."/>
            <person name="Xia P."/>
            <person name="Barry K."/>
            <person name="Daum C."/>
            <person name="Lipzen A."/>
            <person name="Yoshinaga Y."/>
            <person name="Schmutz J."/>
            <person name="Saski C."/>
            <person name="Vermerris W."/>
            <person name="Kresovich S."/>
        </authorList>
    </citation>
    <scope>NUCLEOTIDE SEQUENCE</scope>
</reference>
<accession>A0A921Q4T9</accession>